<dbReference type="Pfam" id="PF14223">
    <property type="entry name" value="Retrotran_gag_2"/>
    <property type="match status" value="1"/>
</dbReference>
<reference evidence="1 2" key="1">
    <citation type="journal article" date="2020" name="Mol. Biol. Evol.">
        <title>Distinct Expression and Methylation Patterns for Genes with Different Fates following a Single Whole-Genome Duplication in Flowering Plants.</title>
        <authorList>
            <person name="Shi T."/>
            <person name="Rahmani R.S."/>
            <person name="Gugger P.F."/>
            <person name="Wang M."/>
            <person name="Li H."/>
            <person name="Zhang Y."/>
            <person name="Li Z."/>
            <person name="Wang Q."/>
            <person name="Van de Peer Y."/>
            <person name="Marchal K."/>
            <person name="Chen J."/>
        </authorList>
    </citation>
    <scope>NUCLEOTIDE SEQUENCE [LARGE SCALE GENOMIC DNA]</scope>
    <source>
        <tissue evidence="1">Leaf</tissue>
    </source>
</reference>
<comment type="caution">
    <text evidence="1">The sequence shown here is derived from an EMBL/GenBank/DDBJ whole genome shotgun (WGS) entry which is preliminary data.</text>
</comment>
<proteinExistence type="predicted"/>
<name>A0A822YCI1_NELNU</name>
<organism evidence="1 2">
    <name type="scientific">Nelumbo nucifera</name>
    <name type="common">Sacred lotus</name>
    <dbReference type="NCBI Taxonomy" id="4432"/>
    <lineage>
        <taxon>Eukaryota</taxon>
        <taxon>Viridiplantae</taxon>
        <taxon>Streptophyta</taxon>
        <taxon>Embryophyta</taxon>
        <taxon>Tracheophyta</taxon>
        <taxon>Spermatophyta</taxon>
        <taxon>Magnoliopsida</taxon>
        <taxon>Proteales</taxon>
        <taxon>Nelumbonaceae</taxon>
        <taxon>Nelumbo</taxon>
    </lineage>
</organism>
<gene>
    <name evidence="1" type="ORF">HUJ06_031758</name>
</gene>
<evidence type="ECO:0000313" key="2">
    <source>
        <dbReference type="Proteomes" id="UP000607653"/>
    </source>
</evidence>
<dbReference type="Proteomes" id="UP000607653">
    <property type="component" value="Unassembled WGS sequence"/>
</dbReference>
<sequence>MASQFKDLPKYTVVQGSTSSTATTVAYGSMSALSPSSNKGNIAHLLPTKLSGNNFNQLKAQLMPIFRIHQRLGYIDGMNPCPPHYVRNPVPRTDTEDTVSVNPTWQQNYRMILSWIIASLTESTIAHVVSCSTSYDAWQKLTRTYSSSSHVRVQLLRLQLANLKSGSTSCTEYLQNVVSLLIILQ</sequence>
<dbReference type="AlphaFoldDB" id="A0A822YCI1"/>
<keyword evidence="2" id="KW-1185">Reference proteome</keyword>
<dbReference type="PANTHER" id="PTHR47481:SF22">
    <property type="entry name" value="RETROTRANSPOSON GAG DOMAIN-CONTAINING PROTEIN"/>
    <property type="match status" value="1"/>
</dbReference>
<accession>A0A822YCI1</accession>
<protein>
    <submittedName>
        <fullName evidence="1">Uncharacterized protein</fullName>
    </submittedName>
</protein>
<dbReference type="EMBL" id="DUZY01000002">
    <property type="protein sequence ID" value="DAD30290.1"/>
    <property type="molecule type" value="Genomic_DNA"/>
</dbReference>
<dbReference type="PANTHER" id="PTHR47481">
    <property type="match status" value="1"/>
</dbReference>
<evidence type="ECO:0000313" key="1">
    <source>
        <dbReference type="EMBL" id="DAD30290.1"/>
    </source>
</evidence>